<protein>
    <recommendedName>
        <fullName evidence="2">Xylanolytic transcriptional activator regulatory domain-containing protein</fullName>
    </recommendedName>
</protein>
<dbReference type="EMBL" id="KN846957">
    <property type="protein sequence ID" value="KIW70447.1"/>
    <property type="molecule type" value="Genomic_DNA"/>
</dbReference>
<dbReference type="GO" id="GO:0003677">
    <property type="term" value="F:DNA binding"/>
    <property type="evidence" value="ECO:0007669"/>
    <property type="project" value="InterPro"/>
</dbReference>
<evidence type="ECO:0000313" key="4">
    <source>
        <dbReference type="Proteomes" id="UP000054266"/>
    </source>
</evidence>
<dbReference type="SMART" id="SM00906">
    <property type="entry name" value="Fungal_trans"/>
    <property type="match status" value="1"/>
</dbReference>
<dbReference type="InterPro" id="IPR007219">
    <property type="entry name" value="XnlR_reg_dom"/>
</dbReference>
<gene>
    <name evidence="3" type="ORF">PV04_02716</name>
</gene>
<evidence type="ECO:0000256" key="1">
    <source>
        <dbReference type="ARBA" id="ARBA00023242"/>
    </source>
</evidence>
<evidence type="ECO:0000313" key="3">
    <source>
        <dbReference type="EMBL" id="KIW70447.1"/>
    </source>
</evidence>
<accession>A0A0D2E817</accession>
<dbReference type="GO" id="GO:0006351">
    <property type="term" value="P:DNA-templated transcription"/>
    <property type="evidence" value="ECO:0007669"/>
    <property type="project" value="InterPro"/>
</dbReference>
<dbReference type="AlphaFoldDB" id="A0A0D2E817"/>
<dbReference type="InterPro" id="IPR053230">
    <property type="entry name" value="Trans_reg_galc"/>
</dbReference>
<dbReference type="HOGENOM" id="CLU_011910_2_0_1"/>
<dbReference type="GO" id="GO:0008270">
    <property type="term" value="F:zinc ion binding"/>
    <property type="evidence" value="ECO:0007669"/>
    <property type="project" value="InterPro"/>
</dbReference>
<name>A0A0D2E817_9EURO</name>
<feature type="domain" description="Xylanolytic transcriptional activator regulatory" evidence="2">
    <location>
        <begin position="185"/>
        <end position="260"/>
    </location>
</feature>
<keyword evidence="1" id="KW-0539">Nucleus</keyword>
<sequence length="557" mass="64028">MSETSWIQRLTEHLRDQTRASRTDLQSEIGNRLISAKDYTYFMDDINLLAIDEDHVNPTTWPAFEVSILLSEAFFHAVQGVFPFILREDFLNRLLRFPRDTAYLSWTDRHWLATANLVWAVGSKWLHMSHLAAPGFCDHHLMYYARARALGIDHRVMFDHPDIGRVEAIGTLAFYLMINGSVTRAYNTLGHAIRHAIALGLHLTVTDPSVKPLDRLRRAMAWHALYSLEVLLGEIMGRPTSISISNVTIPISIFEETDKTGLERLPQPDEQTDLQKTKWLWVQFLNQQRGVQKQMTDNPTPWSNFPTAGERFPSSHFPYRLRLCHLSDKIGIQLYTGHVDHPWSEIQRRTREIQTELRQWLDTLPPELALQGGAPTSDVDSRIQLELNMYYQSVQMILHRPCLCEVEIAGESLSSQAFNRDCARACVHAAVSMLAIFPDNLNAHEAYQLLPWWTLLHYLAQATSVLLLELSLNSQHLSSNEIGELIYHLKKAMAYLRCMSEGSLSAYRLWRMFRQLLNQIRTRYGDLDVADIPHQAPKPQGWTEADETSLRNAFSFA</sequence>
<dbReference type="Pfam" id="PF04082">
    <property type="entry name" value="Fungal_trans"/>
    <property type="match status" value="1"/>
</dbReference>
<keyword evidence="4" id="KW-1185">Reference proteome</keyword>
<dbReference type="PANTHER" id="PTHR47654:SF5">
    <property type="entry name" value="TRANSCRIPTION FACTOR DOMAIN-CONTAINING PROTEIN"/>
    <property type="match status" value="1"/>
</dbReference>
<reference evidence="3 4" key="1">
    <citation type="submission" date="2015-01" db="EMBL/GenBank/DDBJ databases">
        <title>The Genome Sequence of Capronia semiimmersa CBS27337.</title>
        <authorList>
            <consortium name="The Broad Institute Genomics Platform"/>
            <person name="Cuomo C."/>
            <person name="de Hoog S."/>
            <person name="Gorbushina A."/>
            <person name="Stielow B."/>
            <person name="Teixiera M."/>
            <person name="Abouelleil A."/>
            <person name="Chapman S.B."/>
            <person name="Priest M."/>
            <person name="Young S.K."/>
            <person name="Wortman J."/>
            <person name="Nusbaum C."/>
            <person name="Birren B."/>
        </authorList>
    </citation>
    <scope>NUCLEOTIDE SEQUENCE [LARGE SCALE GENOMIC DNA]</scope>
    <source>
        <strain evidence="3 4">CBS 27337</strain>
    </source>
</reference>
<dbReference type="CDD" id="cd12148">
    <property type="entry name" value="fungal_TF_MHR"/>
    <property type="match status" value="1"/>
</dbReference>
<evidence type="ECO:0000259" key="2">
    <source>
        <dbReference type="SMART" id="SM00906"/>
    </source>
</evidence>
<organism evidence="3 4">
    <name type="scientific">Phialophora macrospora</name>
    <dbReference type="NCBI Taxonomy" id="1851006"/>
    <lineage>
        <taxon>Eukaryota</taxon>
        <taxon>Fungi</taxon>
        <taxon>Dikarya</taxon>
        <taxon>Ascomycota</taxon>
        <taxon>Pezizomycotina</taxon>
        <taxon>Eurotiomycetes</taxon>
        <taxon>Chaetothyriomycetidae</taxon>
        <taxon>Chaetothyriales</taxon>
        <taxon>Herpotrichiellaceae</taxon>
        <taxon>Phialophora</taxon>
    </lineage>
</organism>
<dbReference type="PANTHER" id="PTHR47654">
    <property type="entry name" value="ZN(II)2CYS6 TRANSCRIPTION FACTOR (EUROFUNG)-RELATED"/>
    <property type="match status" value="1"/>
</dbReference>
<proteinExistence type="predicted"/>
<dbReference type="Proteomes" id="UP000054266">
    <property type="component" value="Unassembled WGS sequence"/>
</dbReference>